<dbReference type="InParanoid" id="A0A674DTK5"/>
<dbReference type="Ensembl" id="ENSSTUT00000106391.1">
    <property type="protein sequence ID" value="ENSSTUP00000099120.1"/>
    <property type="gene ID" value="ENSSTUG00000044454.1"/>
</dbReference>
<reference evidence="2" key="2">
    <citation type="submission" date="2025-09" db="UniProtKB">
        <authorList>
            <consortium name="Ensembl"/>
        </authorList>
    </citation>
    <scope>IDENTIFICATION</scope>
</reference>
<proteinExistence type="predicted"/>
<dbReference type="GeneTree" id="ENSGT00980000202477"/>
<name>A0A674DTK5_SALTR</name>
<dbReference type="PANTHER" id="PTHR48465:SF1">
    <property type="entry name" value="PROTEIN SSUH2 HOMOLOG"/>
    <property type="match status" value="1"/>
</dbReference>
<dbReference type="Proteomes" id="UP000472277">
    <property type="component" value="Chromosome 40"/>
</dbReference>
<protein>
    <submittedName>
        <fullName evidence="2">Uncharacterized protein</fullName>
    </submittedName>
</protein>
<evidence type="ECO:0000256" key="1">
    <source>
        <dbReference type="SAM" id="Phobius"/>
    </source>
</evidence>
<sequence length="282" mass="32510">MTCSSHGYRCDLILEPSHYSTVPLPMEEEKAKVSVKLQPEVFNPFTLSPLPEQMIRDALVDWVQNKRLFSPTAARGMVITDVNNEVAYCYRLETFTEHRSVCLRFEPQCKTSKAPVSPKSAGEVQEPQVLNYRLIHTDRVTGCSYCQEQRWVMCKACCASTRVGTKKLCRECKGEKMVPCMFCMSLGWVCCEMCVGKGQLCYFKELRVDYRCHLDRYLLGVPGGIPEEDFPCHRGDPPQWLWPKSIKASSNMRMITKRLSSFFSHLLIQGFFFIFNIFYIVE</sequence>
<keyword evidence="1" id="KW-1133">Transmembrane helix</keyword>
<organism evidence="2 3">
    <name type="scientific">Salmo trutta</name>
    <name type="common">Brown trout</name>
    <dbReference type="NCBI Taxonomy" id="8032"/>
    <lineage>
        <taxon>Eukaryota</taxon>
        <taxon>Metazoa</taxon>
        <taxon>Chordata</taxon>
        <taxon>Craniata</taxon>
        <taxon>Vertebrata</taxon>
        <taxon>Euteleostomi</taxon>
        <taxon>Actinopterygii</taxon>
        <taxon>Neopterygii</taxon>
        <taxon>Teleostei</taxon>
        <taxon>Protacanthopterygii</taxon>
        <taxon>Salmoniformes</taxon>
        <taxon>Salmonidae</taxon>
        <taxon>Salmoninae</taxon>
        <taxon>Salmo</taxon>
    </lineage>
</organism>
<keyword evidence="1" id="KW-0812">Transmembrane</keyword>
<evidence type="ECO:0000313" key="3">
    <source>
        <dbReference type="Proteomes" id="UP000472277"/>
    </source>
</evidence>
<dbReference type="AlphaFoldDB" id="A0A674DTK5"/>
<keyword evidence="1" id="KW-0472">Membrane</keyword>
<accession>A0A674DTK5</accession>
<dbReference type="PANTHER" id="PTHR48465">
    <property type="entry name" value="PROTEIN SSUH2 HOMOLOG"/>
    <property type="match status" value="1"/>
</dbReference>
<feature type="transmembrane region" description="Helical" evidence="1">
    <location>
        <begin position="262"/>
        <end position="281"/>
    </location>
</feature>
<keyword evidence="3" id="KW-1185">Reference proteome</keyword>
<evidence type="ECO:0000313" key="2">
    <source>
        <dbReference type="Ensembl" id="ENSSTUP00000099120.1"/>
    </source>
</evidence>
<dbReference type="InterPro" id="IPR052789">
    <property type="entry name" value="SSUH2_homolog"/>
</dbReference>
<reference evidence="2" key="1">
    <citation type="submission" date="2025-08" db="UniProtKB">
        <authorList>
            <consortium name="Ensembl"/>
        </authorList>
    </citation>
    <scope>IDENTIFICATION</scope>
</reference>